<dbReference type="PANTHER" id="PTHR35205:SF1">
    <property type="entry name" value="ZU5 DOMAIN-CONTAINING PROTEIN"/>
    <property type="match status" value="1"/>
</dbReference>
<evidence type="ECO:0000256" key="2">
    <source>
        <dbReference type="SAM" id="Coils"/>
    </source>
</evidence>
<dbReference type="InterPro" id="IPR002182">
    <property type="entry name" value="NB-ARC"/>
</dbReference>
<reference evidence="4 5" key="1">
    <citation type="submission" date="2016-11" db="EMBL/GenBank/DDBJ databases">
        <title>The macronuclear genome of Stentor coeruleus: a giant cell with tiny introns.</title>
        <authorList>
            <person name="Slabodnick M."/>
            <person name="Ruby J.G."/>
            <person name="Reiff S.B."/>
            <person name="Swart E.C."/>
            <person name="Gosai S."/>
            <person name="Prabakaran S."/>
            <person name="Witkowska E."/>
            <person name="Larue G.E."/>
            <person name="Fisher S."/>
            <person name="Freeman R.M."/>
            <person name="Gunawardena J."/>
            <person name="Chu W."/>
            <person name="Stover N.A."/>
            <person name="Gregory B.D."/>
            <person name="Nowacki M."/>
            <person name="Derisi J."/>
            <person name="Roy S.W."/>
            <person name="Marshall W.F."/>
            <person name="Sood P."/>
        </authorList>
    </citation>
    <scope>NUCLEOTIDE SEQUENCE [LARGE SCALE GENOMIC DNA]</scope>
    <source>
        <strain evidence="4">WM001</strain>
    </source>
</reference>
<dbReference type="Pfam" id="PF13374">
    <property type="entry name" value="TPR_10"/>
    <property type="match status" value="1"/>
</dbReference>
<feature type="repeat" description="TPR" evidence="1">
    <location>
        <begin position="966"/>
        <end position="999"/>
    </location>
</feature>
<organism evidence="4 5">
    <name type="scientific">Stentor coeruleus</name>
    <dbReference type="NCBI Taxonomy" id="5963"/>
    <lineage>
        <taxon>Eukaryota</taxon>
        <taxon>Sar</taxon>
        <taxon>Alveolata</taxon>
        <taxon>Ciliophora</taxon>
        <taxon>Postciliodesmatophora</taxon>
        <taxon>Heterotrichea</taxon>
        <taxon>Heterotrichida</taxon>
        <taxon>Stentoridae</taxon>
        <taxon>Stentor</taxon>
    </lineage>
</organism>
<feature type="repeat" description="TPR" evidence="1">
    <location>
        <begin position="1008"/>
        <end position="1041"/>
    </location>
</feature>
<protein>
    <recommendedName>
        <fullName evidence="3">NB-ARC domain-containing protein</fullName>
    </recommendedName>
</protein>
<dbReference type="PROSITE" id="PS50293">
    <property type="entry name" value="TPR_REGION"/>
    <property type="match status" value="2"/>
</dbReference>
<sequence>MNREVIRTRTGETILFSQDMKAIVLDSFNNLIESSLPVIFKPSVVNFNCKLWAEYYKNKAVVIGDYGLKGGGICACRCFASKNTGGSLNEIKVKVTTSNSKPSLNQREVQHEIAENLDDLKKAVSSSILENIVLSINYLSETSLDDYSSPLTASLIMLECLSMESIWEQVSWSEVRKKIGTTARRLLLYSYYKATNRVQMFAETKDRVIPFANSIIDRIVEEEENFPENGLLCEIKAILAIIKVIKDSERWYKSWIKKGKNLIDIFFNKDLESIVSFTKDFADFIFTKLQHRMSIHLFCLDYISNQENDFRVEWLSKFLTEFHTSKWQILYAVINEIEPVLLSSTFSKTQKSLIFLGNQNAAGLKSLASFNSYLLSNNWRIREKVAVILVRLTQSEDLKQEAEEVIAERVVFETDLRVKDIFNDPSLVQTSQELILKTWERKKDRFERLLEQEKDILIGLEKKLADSKASEKASIMDILQNQRANFEKQVKELNFLLGKLGKTADFLEKYENYTTQVKNDILSAIQDSTARLERNFDRKFSDVMHKLSCKSPRNDTSSLFFMPNSSQQFIGREKELDTLKGLIEKFKKKVCVLAVVGMGGVGKTQLVLEFASQNRELFGSMWFINAESKSKIESGFLDIAQALSIDMEMKTNDIIRKVLMHFSKMRDLWLLVYDGVINSRDVDSFIPQGRGVILTTSRNPCWDLSITLQGFCRKESLELMKNITRLKLNKAAEILAEEMGDLPLAVCQAACYMKQTKSDFDEYLTMYKNRVSGVFEPTIISGNSLISSWKLSLEQISEESETCRLWIECLSYLSPSRIPDSLSKSIFEKIEHKDNLIKYKKHLKLALDYSLIEVDDNKNINMHKLVQNFIRKLNYQDSQCIDVLIEVFLEMFTMEHEIEFIKNIVDHLAFFVTNIKTDNPQIGELYSRLGIYYLEVLKNIEIASNYIHLALKSKVEKYGKTSLEAASMYNNLGNVFFEQNDLKQAIFYYRKALNIKKRILDPNALEVAYSYNNLGICFFQQSNMPEAVNYILKAMEIMKSYLGEDDVMITTTYMNLGMAYDEMGQYDKAEKYLQQAMDVRILKLPQKHPDIADCLLNLGILHSKTNNMKSALRETKKAYLMLEETLGNDNPTTKNAREHYQKLLKISKVSIT</sequence>
<proteinExistence type="predicted"/>
<name>A0A1R2CFD6_9CILI</name>
<dbReference type="Pfam" id="PF00931">
    <property type="entry name" value="NB-ARC"/>
    <property type="match status" value="1"/>
</dbReference>
<feature type="repeat" description="TPR" evidence="1">
    <location>
        <begin position="1050"/>
        <end position="1083"/>
    </location>
</feature>
<dbReference type="Gene3D" id="1.25.40.10">
    <property type="entry name" value="Tetratricopeptide repeat domain"/>
    <property type="match status" value="2"/>
</dbReference>
<comment type="caution">
    <text evidence="4">The sequence shown here is derived from an EMBL/GenBank/DDBJ whole genome shotgun (WGS) entry which is preliminary data.</text>
</comment>
<dbReference type="PANTHER" id="PTHR35205">
    <property type="entry name" value="NB-ARC AND TPR DOMAIN PROTEIN"/>
    <property type="match status" value="1"/>
</dbReference>
<dbReference type="SMART" id="SM00028">
    <property type="entry name" value="TPR"/>
    <property type="match status" value="4"/>
</dbReference>
<dbReference type="Pfam" id="PF13424">
    <property type="entry name" value="TPR_12"/>
    <property type="match status" value="2"/>
</dbReference>
<dbReference type="AlphaFoldDB" id="A0A1R2CFD6"/>
<keyword evidence="1" id="KW-0802">TPR repeat</keyword>
<dbReference type="Gene3D" id="3.40.50.300">
    <property type="entry name" value="P-loop containing nucleotide triphosphate hydrolases"/>
    <property type="match status" value="1"/>
</dbReference>
<keyword evidence="5" id="KW-1185">Reference proteome</keyword>
<dbReference type="InterPro" id="IPR011990">
    <property type="entry name" value="TPR-like_helical_dom_sf"/>
</dbReference>
<evidence type="ECO:0000313" key="5">
    <source>
        <dbReference type="Proteomes" id="UP000187209"/>
    </source>
</evidence>
<dbReference type="PROSITE" id="PS50005">
    <property type="entry name" value="TPR"/>
    <property type="match status" value="3"/>
</dbReference>
<dbReference type="OrthoDB" id="291218at2759"/>
<dbReference type="SUPFAM" id="SSF48452">
    <property type="entry name" value="TPR-like"/>
    <property type="match status" value="1"/>
</dbReference>
<dbReference type="EMBL" id="MPUH01000171">
    <property type="protein sequence ID" value="OMJ87656.1"/>
    <property type="molecule type" value="Genomic_DNA"/>
</dbReference>
<evidence type="ECO:0000313" key="4">
    <source>
        <dbReference type="EMBL" id="OMJ87656.1"/>
    </source>
</evidence>
<accession>A0A1R2CFD6</accession>
<evidence type="ECO:0000259" key="3">
    <source>
        <dbReference type="Pfam" id="PF00931"/>
    </source>
</evidence>
<dbReference type="Proteomes" id="UP000187209">
    <property type="component" value="Unassembled WGS sequence"/>
</dbReference>
<dbReference type="GO" id="GO:0043531">
    <property type="term" value="F:ADP binding"/>
    <property type="evidence" value="ECO:0007669"/>
    <property type="project" value="InterPro"/>
</dbReference>
<keyword evidence="2" id="KW-0175">Coiled coil</keyword>
<feature type="coiled-coil region" evidence="2">
    <location>
        <begin position="436"/>
        <end position="496"/>
    </location>
</feature>
<evidence type="ECO:0000256" key="1">
    <source>
        <dbReference type="PROSITE-ProRule" id="PRU00339"/>
    </source>
</evidence>
<gene>
    <name evidence="4" type="ORF">SteCoe_10582</name>
</gene>
<dbReference type="InterPro" id="IPR019734">
    <property type="entry name" value="TPR_rpt"/>
</dbReference>
<dbReference type="SUPFAM" id="SSF52540">
    <property type="entry name" value="P-loop containing nucleoside triphosphate hydrolases"/>
    <property type="match status" value="1"/>
</dbReference>
<dbReference type="InterPro" id="IPR027417">
    <property type="entry name" value="P-loop_NTPase"/>
</dbReference>
<feature type="domain" description="NB-ARC" evidence="3">
    <location>
        <begin position="573"/>
        <end position="696"/>
    </location>
</feature>